<evidence type="ECO:0000256" key="3">
    <source>
        <dbReference type="ARBA" id="ARBA00023125"/>
    </source>
</evidence>
<dbReference type="EMBL" id="CYTV01000010">
    <property type="protein sequence ID" value="CUJ02744.1"/>
    <property type="molecule type" value="Genomic_DNA"/>
</dbReference>
<dbReference type="Gene3D" id="3.40.190.10">
    <property type="entry name" value="Periplasmic binding protein-like II"/>
    <property type="match status" value="2"/>
</dbReference>
<dbReference type="Proteomes" id="UP000053096">
    <property type="component" value="Unassembled WGS sequence"/>
</dbReference>
<dbReference type="InterPro" id="IPR036388">
    <property type="entry name" value="WH-like_DNA-bd_sf"/>
</dbReference>
<dbReference type="RefSeq" id="WP_043213929.1">
    <property type="nucleotide sequence ID" value="NZ_CAJGUP010000181.1"/>
</dbReference>
<organism evidence="7 8">
    <name type="scientific">Bordetella pseudohinzii</name>
    <dbReference type="NCBI Taxonomy" id="1331258"/>
    <lineage>
        <taxon>Bacteria</taxon>
        <taxon>Pseudomonadati</taxon>
        <taxon>Pseudomonadota</taxon>
        <taxon>Betaproteobacteria</taxon>
        <taxon>Burkholderiales</taxon>
        <taxon>Alcaligenaceae</taxon>
        <taxon>Bordetella</taxon>
    </lineage>
</organism>
<dbReference type="InterPro" id="IPR058163">
    <property type="entry name" value="LysR-type_TF_proteobact-type"/>
</dbReference>
<evidence type="ECO:0000256" key="4">
    <source>
        <dbReference type="ARBA" id="ARBA00023163"/>
    </source>
</evidence>
<evidence type="ECO:0000313" key="7">
    <source>
        <dbReference type="EMBL" id="CUJ02744.1"/>
    </source>
</evidence>
<dbReference type="Pfam" id="PF03466">
    <property type="entry name" value="LysR_substrate"/>
    <property type="match status" value="1"/>
</dbReference>
<dbReference type="GO" id="GO:0003700">
    <property type="term" value="F:DNA-binding transcription factor activity"/>
    <property type="evidence" value="ECO:0007669"/>
    <property type="project" value="InterPro"/>
</dbReference>
<proteinExistence type="inferred from homology"/>
<dbReference type="SUPFAM" id="SSF53850">
    <property type="entry name" value="Periplasmic binding protein-like II"/>
    <property type="match status" value="1"/>
</dbReference>
<dbReference type="CDD" id="cd08432">
    <property type="entry name" value="PBP2_GcdR_TrpI_HvrB_AmpR_like"/>
    <property type="match status" value="1"/>
</dbReference>
<keyword evidence="2" id="KW-0805">Transcription regulation</keyword>
<dbReference type="GO" id="GO:0043565">
    <property type="term" value="F:sequence-specific DNA binding"/>
    <property type="evidence" value="ECO:0007669"/>
    <property type="project" value="TreeGrafter"/>
</dbReference>
<dbReference type="OrthoDB" id="5526340at2"/>
<dbReference type="InterPro" id="IPR000847">
    <property type="entry name" value="LysR_HTH_N"/>
</dbReference>
<reference evidence="6 9" key="2">
    <citation type="submission" date="2016-07" db="EMBL/GenBank/DDBJ databases">
        <title>Complete genome sequences of Bordetella pseudohinzii.</title>
        <authorList>
            <person name="Spilker T."/>
            <person name="Darrah R."/>
            <person name="LiPuma J.J."/>
        </authorList>
    </citation>
    <scope>NUCLEOTIDE SEQUENCE [LARGE SCALE GENOMIC DNA]</scope>
    <source>
        <strain evidence="6 9">HI4681</strain>
    </source>
</reference>
<dbReference type="KEGG" id="bpdz:BBN53_18785"/>
<gene>
    <name evidence="7" type="primary">gcvA_6</name>
    <name evidence="6" type="ORF">BBN53_18785</name>
    <name evidence="7" type="ORF">ERS370011_03397</name>
</gene>
<evidence type="ECO:0000313" key="6">
    <source>
        <dbReference type="EMBL" id="ANY17751.1"/>
    </source>
</evidence>
<evidence type="ECO:0000313" key="9">
    <source>
        <dbReference type="Proteomes" id="UP000092950"/>
    </source>
</evidence>
<comment type="similarity">
    <text evidence="1">Belongs to the LysR transcriptional regulatory family.</text>
</comment>
<dbReference type="GO" id="GO:0006351">
    <property type="term" value="P:DNA-templated transcription"/>
    <property type="evidence" value="ECO:0007669"/>
    <property type="project" value="TreeGrafter"/>
</dbReference>
<feature type="domain" description="HTH lysR-type" evidence="5">
    <location>
        <begin position="6"/>
        <end position="63"/>
    </location>
</feature>
<keyword evidence="4" id="KW-0804">Transcription</keyword>
<name>A0A0J6C6A6_9BORD</name>
<dbReference type="Pfam" id="PF00126">
    <property type="entry name" value="HTH_1"/>
    <property type="match status" value="1"/>
</dbReference>
<dbReference type="PANTHER" id="PTHR30537">
    <property type="entry name" value="HTH-TYPE TRANSCRIPTIONAL REGULATOR"/>
    <property type="match status" value="1"/>
</dbReference>
<dbReference type="SUPFAM" id="SSF46785">
    <property type="entry name" value="Winged helix' DNA-binding domain"/>
    <property type="match status" value="1"/>
</dbReference>
<dbReference type="EMBL" id="CP016440">
    <property type="protein sequence ID" value="ANY17751.1"/>
    <property type="molecule type" value="Genomic_DNA"/>
</dbReference>
<keyword evidence="3" id="KW-0238">DNA-binding</keyword>
<reference evidence="7 8" key="1">
    <citation type="submission" date="2015-09" db="EMBL/GenBank/DDBJ databases">
        <authorList>
            <person name="Jackson K.R."/>
            <person name="Lunt B.L."/>
            <person name="Fisher J.N.B."/>
            <person name="Gardner A.V."/>
            <person name="Bailey M.E."/>
            <person name="Deus L.M."/>
            <person name="Earl A.S."/>
            <person name="Gibby P.D."/>
            <person name="Hartmann K.A."/>
            <person name="Liu J.E."/>
            <person name="Manci A.M."/>
            <person name="Nielsen D.A."/>
            <person name="Solomon M.B."/>
            <person name="Breakwell D.P."/>
            <person name="Burnett S.H."/>
            <person name="Grose J.H."/>
        </authorList>
    </citation>
    <scope>NUCLEOTIDE SEQUENCE [LARGE SCALE GENOMIC DNA]</scope>
    <source>
        <strain evidence="7 8">2789STDY5608636</strain>
    </source>
</reference>
<dbReference type="InterPro" id="IPR036390">
    <property type="entry name" value="WH_DNA-bd_sf"/>
</dbReference>
<dbReference type="Gene3D" id="1.10.10.10">
    <property type="entry name" value="Winged helix-like DNA-binding domain superfamily/Winged helix DNA-binding domain"/>
    <property type="match status" value="1"/>
</dbReference>
<sequence>MARSLPPLKALRVFEAAARLRSFTAAAQELNITHSAISQQIRALEDFIGQPLFAREARGVALLPGALEYFSEVQASLERIAQATAHLKRPRQARQLRLCATPSLAMKLLIPGLADFQRLYPEIDVEVATLGRQFIDRADAAHDLIIRHGPMQRPDHVCLPCLEDSYVPVASPRFIARHRLRRPADCVGHPLLKVSGCLDHWTQWFGLAGVEVPSMLPGPVFDHHFLSMQAASNDLGLALAPWCLLAEDIQAGRLQPIFEQPRLPNAGVHALFRPDSPAAPLARLFLDWLARPDKEYA</sequence>
<evidence type="ECO:0000256" key="1">
    <source>
        <dbReference type="ARBA" id="ARBA00009437"/>
    </source>
</evidence>
<dbReference type="AlphaFoldDB" id="A0A0J6C6A6"/>
<dbReference type="PANTHER" id="PTHR30537:SF74">
    <property type="entry name" value="HTH-TYPE TRANSCRIPTIONAL REGULATOR TRPI"/>
    <property type="match status" value="1"/>
</dbReference>
<dbReference type="Proteomes" id="UP000092950">
    <property type="component" value="Chromosome"/>
</dbReference>
<accession>A0A0J6C6A6</accession>
<dbReference type="PROSITE" id="PS50931">
    <property type="entry name" value="HTH_LYSR"/>
    <property type="match status" value="1"/>
</dbReference>
<evidence type="ECO:0000259" key="5">
    <source>
        <dbReference type="PROSITE" id="PS50931"/>
    </source>
</evidence>
<accession>A0A0M7H0A0</accession>
<dbReference type="PRINTS" id="PR00039">
    <property type="entry name" value="HTHLYSR"/>
</dbReference>
<keyword evidence="9" id="KW-1185">Reference proteome</keyword>
<dbReference type="InterPro" id="IPR005119">
    <property type="entry name" value="LysR_subst-bd"/>
</dbReference>
<evidence type="ECO:0000256" key="2">
    <source>
        <dbReference type="ARBA" id="ARBA00023015"/>
    </source>
</evidence>
<evidence type="ECO:0000313" key="8">
    <source>
        <dbReference type="Proteomes" id="UP000053096"/>
    </source>
</evidence>
<protein>
    <submittedName>
        <fullName evidence="7">Gcv operon activator</fullName>
    </submittedName>
    <submittedName>
        <fullName evidence="6">LysR family transcriptional regulator</fullName>
    </submittedName>
</protein>